<dbReference type="EMBL" id="JAOYFB010000005">
    <property type="protein sequence ID" value="KAK4015296.1"/>
    <property type="molecule type" value="Genomic_DNA"/>
</dbReference>
<dbReference type="PANTHER" id="PTHR46791:SF5">
    <property type="entry name" value="CLR5 DOMAIN-CONTAINING PROTEIN-RELATED"/>
    <property type="match status" value="1"/>
</dbReference>
<dbReference type="PANTHER" id="PTHR46791">
    <property type="entry name" value="EXPRESSED PROTEIN"/>
    <property type="match status" value="1"/>
</dbReference>
<sequence>MQISEPTLKRRIKEYGLSIRGSYSNISDNDLDIVIANVLKRFPKFGLQLLQGKLVADGYKLQEKRLRASYARIGLKKAKPGLKQIPHVVYHADSPLQMWHMDGFHKFDGWGFVVHGIVDGYSKAIVGMQVSDNNRSETVVKLLHSSCIIWVTPACLRTDRGGENVLAADYMLNVRGVDRFSFYAGSSMRNQRIERQWRDTNQRGVRPLLNMFKEMENAGVIQSDSELDLFILHQVATNLFQRTLETYVDSWNNHPIRTEGNKTPNQLYVSGLVLLKQRQEEGQFLRPRVELLQDDVLHLPDNFNDMEYLESIVGQFRQAREVPKFTNPLNAEEFVELHQIVNPQSVELDNLSEKFTLAKRLQFSH</sequence>
<feature type="domain" description="Integrase catalytic" evidence="1">
    <location>
        <begin position="91"/>
        <end position="272"/>
    </location>
</feature>
<gene>
    <name evidence="2" type="ORF">OUZ56_030277</name>
</gene>
<accession>A0ABQ9ZRF9</accession>
<dbReference type="InterPro" id="IPR036397">
    <property type="entry name" value="RNaseH_sf"/>
</dbReference>
<dbReference type="SUPFAM" id="SSF53098">
    <property type="entry name" value="Ribonuclease H-like"/>
    <property type="match status" value="1"/>
</dbReference>
<dbReference type="InterPro" id="IPR001584">
    <property type="entry name" value="Integrase_cat-core"/>
</dbReference>
<keyword evidence="3" id="KW-1185">Reference proteome</keyword>
<dbReference type="InterPro" id="IPR058913">
    <property type="entry name" value="Integrase_dom_put"/>
</dbReference>
<dbReference type="PROSITE" id="PS50994">
    <property type="entry name" value="INTEGRASE"/>
    <property type="match status" value="1"/>
</dbReference>
<reference evidence="2 3" key="1">
    <citation type="journal article" date="2023" name="Nucleic Acids Res.">
        <title>The hologenome of Daphnia magna reveals possible DNA methylation and microbiome-mediated evolution of the host genome.</title>
        <authorList>
            <person name="Chaturvedi A."/>
            <person name="Li X."/>
            <person name="Dhandapani V."/>
            <person name="Marshall H."/>
            <person name="Kissane S."/>
            <person name="Cuenca-Cambronero M."/>
            <person name="Asole G."/>
            <person name="Calvet F."/>
            <person name="Ruiz-Romero M."/>
            <person name="Marangio P."/>
            <person name="Guigo R."/>
            <person name="Rago D."/>
            <person name="Mirbahai L."/>
            <person name="Eastwood N."/>
            <person name="Colbourne J.K."/>
            <person name="Zhou J."/>
            <person name="Mallon E."/>
            <person name="Orsini L."/>
        </authorList>
    </citation>
    <scope>NUCLEOTIDE SEQUENCE [LARGE SCALE GENOMIC DNA]</scope>
    <source>
        <strain evidence="2">LRV0_1</strain>
    </source>
</reference>
<dbReference type="Gene3D" id="3.30.420.10">
    <property type="entry name" value="Ribonuclease H-like superfamily/Ribonuclease H"/>
    <property type="match status" value="1"/>
</dbReference>
<name>A0ABQ9ZRF9_9CRUS</name>
<evidence type="ECO:0000313" key="3">
    <source>
        <dbReference type="Proteomes" id="UP001234178"/>
    </source>
</evidence>
<dbReference type="Pfam" id="PF24764">
    <property type="entry name" value="rva_4"/>
    <property type="match status" value="1"/>
</dbReference>
<evidence type="ECO:0000259" key="1">
    <source>
        <dbReference type="PROSITE" id="PS50994"/>
    </source>
</evidence>
<dbReference type="Proteomes" id="UP001234178">
    <property type="component" value="Unassembled WGS sequence"/>
</dbReference>
<proteinExistence type="predicted"/>
<organism evidence="2 3">
    <name type="scientific">Daphnia magna</name>
    <dbReference type="NCBI Taxonomy" id="35525"/>
    <lineage>
        <taxon>Eukaryota</taxon>
        <taxon>Metazoa</taxon>
        <taxon>Ecdysozoa</taxon>
        <taxon>Arthropoda</taxon>
        <taxon>Crustacea</taxon>
        <taxon>Branchiopoda</taxon>
        <taxon>Diplostraca</taxon>
        <taxon>Cladocera</taxon>
        <taxon>Anomopoda</taxon>
        <taxon>Daphniidae</taxon>
        <taxon>Daphnia</taxon>
    </lineage>
</organism>
<dbReference type="InterPro" id="IPR012337">
    <property type="entry name" value="RNaseH-like_sf"/>
</dbReference>
<protein>
    <recommendedName>
        <fullName evidence="1">Integrase catalytic domain-containing protein</fullName>
    </recommendedName>
</protein>
<comment type="caution">
    <text evidence="2">The sequence shown here is derived from an EMBL/GenBank/DDBJ whole genome shotgun (WGS) entry which is preliminary data.</text>
</comment>
<evidence type="ECO:0000313" key="2">
    <source>
        <dbReference type="EMBL" id="KAK4015296.1"/>
    </source>
</evidence>